<dbReference type="InterPro" id="IPR001810">
    <property type="entry name" value="F-box_dom"/>
</dbReference>
<dbReference type="SUPFAM" id="SSF52047">
    <property type="entry name" value="RNI-like"/>
    <property type="match status" value="1"/>
</dbReference>
<protein>
    <recommendedName>
        <fullName evidence="1">F-box domain-containing protein</fullName>
    </recommendedName>
</protein>
<evidence type="ECO:0000259" key="1">
    <source>
        <dbReference type="Pfam" id="PF12937"/>
    </source>
</evidence>
<feature type="domain" description="F-box" evidence="1">
    <location>
        <begin position="59"/>
        <end position="118"/>
    </location>
</feature>
<accession>A0AAD5VJ31</accession>
<dbReference type="PANTHER" id="PTHR38926">
    <property type="entry name" value="F-BOX DOMAIN CONTAINING PROTEIN, EXPRESSED"/>
    <property type="match status" value="1"/>
</dbReference>
<dbReference type="Pfam" id="PF12937">
    <property type="entry name" value="F-box-like"/>
    <property type="match status" value="1"/>
</dbReference>
<reference evidence="2" key="1">
    <citation type="submission" date="2022-07" db="EMBL/GenBank/DDBJ databases">
        <title>Genome Sequence of Leucocoprinus birnbaumii.</title>
        <authorList>
            <person name="Buettner E."/>
        </authorList>
    </citation>
    <scope>NUCLEOTIDE SEQUENCE</scope>
    <source>
        <strain evidence="2">VT141</strain>
    </source>
</reference>
<dbReference type="PANTHER" id="PTHR38926:SF72">
    <property type="entry name" value="IM:7136021-RELATED"/>
    <property type="match status" value="1"/>
</dbReference>
<dbReference type="Gene3D" id="1.20.1280.50">
    <property type="match status" value="1"/>
</dbReference>
<dbReference type="InterPro" id="IPR032675">
    <property type="entry name" value="LRR_dom_sf"/>
</dbReference>
<sequence>MSSITLDFERLSQQVYGLAVLSESNDLESINVDELVDLGEHLALALPHIRFLQNTFSPINQLPPEVLANIISYIQCDIPRHAPFPLPLDLNNWAQVLSVCRHWRSTLMNAPSLWKRIHYFRGECVDSFGRSREWLSRAHDVPLKVYLTGLLSSDSFEETMDLPVEIFSHVPRLQELHISSRHTLHDSILWKLVDQPAPNLESFSFTMYEELGPENFLPVSTVLPRIFQDDMPKLEHLTLGNISFWPQNRFHNLTRLRLQRQAPDYRPSLSSFLEFLAASPKLEELVLVRAGFDPRKASKADDALPVVALPCLQYLEIGWPDQWMIKSRRLQMFLQQLEIPPTAVRCFYDQELRLPMAHYLVQYGCQTPHQAVDAVKKLVLMSYPTKTSYETFVGLKDSTLYCNYPSRTPQLTRLSDKVAWHNVEELIYAPSSSWEPIELGHILGQLPSLRRLIISGVAWRLSDLGGVARALQELDVKKGGFRYAPLLEELFLYPLEDEAEVQTEEGTNAIMMICNVRANNGRALKRVVLHRFPDESVDMLKEYFSEVESWVEGTRGLGKDDIIGCYWHSYDQFKSSLWQPADTPPSLT</sequence>
<evidence type="ECO:0000313" key="3">
    <source>
        <dbReference type="Proteomes" id="UP001213000"/>
    </source>
</evidence>
<dbReference type="Proteomes" id="UP001213000">
    <property type="component" value="Unassembled WGS sequence"/>
</dbReference>
<comment type="caution">
    <text evidence="2">The sequence shown here is derived from an EMBL/GenBank/DDBJ whole genome shotgun (WGS) entry which is preliminary data.</text>
</comment>
<dbReference type="SUPFAM" id="SSF81383">
    <property type="entry name" value="F-box domain"/>
    <property type="match status" value="1"/>
</dbReference>
<name>A0AAD5VJ31_9AGAR</name>
<dbReference type="AlphaFoldDB" id="A0AAD5VJ31"/>
<dbReference type="InterPro" id="IPR036047">
    <property type="entry name" value="F-box-like_dom_sf"/>
</dbReference>
<keyword evidence="3" id="KW-1185">Reference proteome</keyword>
<proteinExistence type="predicted"/>
<dbReference type="EMBL" id="JANIEX010001087">
    <property type="protein sequence ID" value="KAJ3560909.1"/>
    <property type="molecule type" value="Genomic_DNA"/>
</dbReference>
<gene>
    <name evidence="2" type="ORF">NP233_g10529</name>
</gene>
<evidence type="ECO:0000313" key="2">
    <source>
        <dbReference type="EMBL" id="KAJ3560909.1"/>
    </source>
</evidence>
<dbReference type="Gene3D" id="3.80.10.10">
    <property type="entry name" value="Ribonuclease Inhibitor"/>
    <property type="match status" value="1"/>
</dbReference>
<organism evidence="2 3">
    <name type="scientific">Leucocoprinus birnbaumii</name>
    <dbReference type="NCBI Taxonomy" id="56174"/>
    <lineage>
        <taxon>Eukaryota</taxon>
        <taxon>Fungi</taxon>
        <taxon>Dikarya</taxon>
        <taxon>Basidiomycota</taxon>
        <taxon>Agaricomycotina</taxon>
        <taxon>Agaricomycetes</taxon>
        <taxon>Agaricomycetidae</taxon>
        <taxon>Agaricales</taxon>
        <taxon>Agaricineae</taxon>
        <taxon>Agaricaceae</taxon>
        <taxon>Leucocoprinus</taxon>
    </lineage>
</organism>